<dbReference type="PANTHER" id="PTHR48079">
    <property type="entry name" value="PROTEIN YEEZ"/>
    <property type="match status" value="1"/>
</dbReference>
<dbReference type="InterPro" id="IPR051783">
    <property type="entry name" value="NAD(P)-dependent_oxidoreduct"/>
</dbReference>
<dbReference type="PANTHER" id="PTHR48079:SF9">
    <property type="entry name" value="PUTATIVE-RELATED"/>
    <property type="match status" value="1"/>
</dbReference>
<dbReference type="GO" id="GO:0005737">
    <property type="term" value="C:cytoplasm"/>
    <property type="evidence" value="ECO:0007669"/>
    <property type="project" value="TreeGrafter"/>
</dbReference>
<comment type="caution">
    <text evidence="2">The sequence shown here is derived from an EMBL/GenBank/DDBJ whole genome shotgun (WGS) entry which is preliminary data.</text>
</comment>
<reference evidence="2 3" key="1">
    <citation type="journal article" date="2014" name="Int. J. Syst. Evol. Microbiol.">
        <title>Complete genome sequence of Corynebacterium casei LMG S-19264T (=DSM 44701T), isolated from a smear-ripened cheese.</title>
        <authorList>
            <consortium name="US DOE Joint Genome Institute (JGI-PGF)"/>
            <person name="Walter F."/>
            <person name="Albersmeier A."/>
            <person name="Kalinowski J."/>
            <person name="Ruckert C."/>
        </authorList>
    </citation>
    <scope>NUCLEOTIDE SEQUENCE [LARGE SCALE GENOMIC DNA]</scope>
    <source>
        <strain evidence="2 3">CGMCC 1.9161</strain>
    </source>
</reference>
<dbReference type="InterPro" id="IPR036291">
    <property type="entry name" value="NAD(P)-bd_dom_sf"/>
</dbReference>
<dbReference type="Proteomes" id="UP000600449">
    <property type="component" value="Unassembled WGS sequence"/>
</dbReference>
<dbReference type="RefSeq" id="WP_188915503.1">
    <property type="nucleotide sequence ID" value="NZ_BMMF01000016.1"/>
</dbReference>
<dbReference type="AlphaFoldDB" id="A0A917QIF2"/>
<dbReference type="EMBL" id="BMMF01000016">
    <property type="protein sequence ID" value="GGK52777.1"/>
    <property type="molecule type" value="Genomic_DNA"/>
</dbReference>
<gene>
    <name evidence="2" type="ORF">GCM10011322_44580</name>
</gene>
<accession>A0A917QIF2</accession>
<dbReference type="Gene3D" id="3.40.50.720">
    <property type="entry name" value="NAD(P)-binding Rossmann-like Domain"/>
    <property type="match status" value="1"/>
</dbReference>
<dbReference type="GO" id="GO:0004029">
    <property type="term" value="F:aldehyde dehydrogenase (NAD+) activity"/>
    <property type="evidence" value="ECO:0007669"/>
    <property type="project" value="TreeGrafter"/>
</dbReference>
<dbReference type="Pfam" id="PF01370">
    <property type="entry name" value="Epimerase"/>
    <property type="match status" value="1"/>
</dbReference>
<keyword evidence="3" id="KW-1185">Reference proteome</keyword>
<protein>
    <submittedName>
        <fullName evidence="2">NAD-dependent dehydratase</fullName>
    </submittedName>
</protein>
<evidence type="ECO:0000313" key="3">
    <source>
        <dbReference type="Proteomes" id="UP000600449"/>
    </source>
</evidence>
<name>A0A917QIF2_9HYPH</name>
<proteinExistence type="predicted"/>
<feature type="domain" description="NAD-dependent epimerase/dehydratase" evidence="1">
    <location>
        <begin position="3"/>
        <end position="217"/>
    </location>
</feature>
<organism evidence="2 3">
    <name type="scientific">Salinarimonas ramus</name>
    <dbReference type="NCBI Taxonomy" id="690164"/>
    <lineage>
        <taxon>Bacteria</taxon>
        <taxon>Pseudomonadati</taxon>
        <taxon>Pseudomonadota</taxon>
        <taxon>Alphaproteobacteria</taxon>
        <taxon>Hyphomicrobiales</taxon>
        <taxon>Salinarimonadaceae</taxon>
        <taxon>Salinarimonas</taxon>
    </lineage>
</organism>
<evidence type="ECO:0000259" key="1">
    <source>
        <dbReference type="Pfam" id="PF01370"/>
    </source>
</evidence>
<dbReference type="SUPFAM" id="SSF51735">
    <property type="entry name" value="NAD(P)-binding Rossmann-fold domains"/>
    <property type="match status" value="1"/>
</dbReference>
<sequence length="301" mass="31553">MRVFLTGATGFVGSRILSELLADGHEVIGLTRSERGARQLAELGAEAHLGTIADLDRLRAGASGADAVIHTAFDHDFSKYAANCEQDGAVIAALGSALRGSDRPLILTSITGIGDAGDGHPASEAVFNADLPHPRIASERAGNALLDAGVDVRVVRLPQVHDPVKQGLISPYIDHARDTGMAATVGDGGNRWCAAHVGDVARLYALALSRGERGARYHAVAEEGVAFRDIARAVGAGLNVPVRALEPEEAEAHFGWLSMFVSADMVASSIWTRMQLRWTPTGPGLLDDLAAMPTAMPTGVD</sequence>
<dbReference type="InterPro" id="IPR001509">
    <property type="entry name" value="Epimerase_deHydtase"/>
</dbReference>
<evidence type="ECO:0000313" key="2">
    <source>
        <dbReference type="EMBL" id="GGK52777.1"/>
    </source>
</evidence>
<dbReference type="CDD" id="cd05262">
    <property type="entry name" value="SDR_a7"/>
    <property type="match status" value="1"/>
</dbReference>